<dbReference type="InterPro" id="IPR050134">
    <property type="entry name" value="NAD-dep_sirtuin_deacylases"/>
</dbReference>
<comment type="caution">
    <text evidence="6">The sequence shown here is derived from an EMBL/GenBank/DDBJ whole genome shotgun (WGS) entry which is preliminary data.</text>
</comment>
<gene>
    <name evidence="6" type="ORF">LB941_07980</name>
</gene>
<keyword evidence="6" id="KW-0012">Acyltransferase</keyword>
<dbReference type="InterPro" id="IPR026591">
    <property type="entry name" value="Sirtuin_cat_small_dom_sf"/>
</dbReference>
<dbReference type="GO" id="GO:0046872">
    <property type="term" value="F:metal ion binding"/>
    <property type="evidence" value="ECO:0007669"/>
    <property type="project" value="UniProtKB-KW"/>
</dbReference>
<name>A0A9X2FKY0_9LACO</name>
<reference evidence="6 7" key="1">
    <citation type="journal article" date="2023" name="Int. J. Syst. Evol. Microbiol.">
        <title>Ligilactobacillus ubinensis sp. nov., a novel species isolated from the wild ferment of a durian fruit (Durio zibethinus).</title>
        <authorList>
            <person name="Heng Y.C."/>
            <person name="Menon N."/>
            <person name="Chen B."/>
            <person name="Loo B.Z.L."/>
            <person name="Wong G.W.J."/>
            <person name="Lim A.C.H."/>
            <person name="Silvaraju S."/>
            <person name="Kittelmann S."/>
        </authorList>
    </citation>
    <scope>NUCLEOTIDE SEQUENCE [LARGE SCALE GENOMIC DNA]</scope>
    <source>
        <strain evidence="6 7">WILCCON 0076</strain>
    </source>
</reference>
<evidence type="ECO:0000259" key="5">
    <source>
        <dbReference type="PROSITE" id="PS50305"/>
    </source>
</evidence>
<dbReference type="InterPro" id="IPR029035">
    <property type="entry name" value="DHS-like_NAD/FAD-binding_dom"/>
</dbReference>
<dbReference type="Gene3D" id="3.40.50.1220">
    <property type="entry name" value="TPP-binding domain"/>
    <property type="match status" value="1"/>
</dbReference>
<feature type="binding site" evidence="4">
    <location>
        <position position="127"/>
    </location>
    <ligand>
        <name>Zn(2+)</name>
        <dbReference type="ChEBI" id="CHEBI:29105"/>
    </ligand>
</feature>
<proteinExistence type="predicted"/>
<dbReference type="AlphaFoldDB" id="A0A9X2FKY0"/>
<feature type="binding site" evidence="4">
    <location>
        <position position="124"/>
    </location>
    <ligand>
        <name>Zn(2+)</name>
        <dbReference type="ChEBI" id="CHEBI:29105"/>
    </ligand>
</feature>
<evidence type="ECO:0000256" key="4">
    <source>
        <dbReference type="PROSITE-ProRule" id="PRU00236"/>
    </source>
</evidence>
<keyword evidence="7" id="KW-1185">Reference proteome</keyword>
<dbReference type="GO" id="GO:0070403">
    <property type="term" value="F:NAD+ binding"/>
    <property type="evidence" value="ECO:0007669"/>
    <property type="project" value="InterPro"/>
</dbReference>
<keyword evidence="4" id="KW-0479">Metal-binding</keyword>
<keyword evidence="3" id="KW-0520">NAD</keyword>
<dbReference type="EC" id="2.3.1.286" evidence="1"/>
<dbReference type="Proteomes" id="UP001139006">
    <property type="component" value="Unassembled WGS sequence"/>
</dbReference>
<evidence type="ECO:0000256" key="3">
    <source>
        <dbReference type="ARBA" id="ARBA00023027"/>
    </source>
</evidence>
<feature type="binding site" evidence="4">
    <location>
        <position position="142"/>
    </location>
    <ligand>
        <name>Zn(2+)</name>
        <dbReference type="ChEBI" id="CHEBI:29105"/>
    </ligand>
</feature>
<evidence type="ECO:0000313" key="6">
    <source>
        <dbReference type="EMBL" id="MCP0887270.1"/>
    </source>
</evidence>
<dbReference type="PANTHER" id="PTHR11085:SF4">
    <property type="entry name" value="NAD-DEPENDENT PROTEIN DEACYLASE"/>
    <property type="match status" value="1"/>
</dbReference>
<feature type="binding site" evidence="4">
    <location>
        <position position="145"/>
    </location>
    <ligand>
        <name>Zn(2+)</name>
        <dbReference type="ChEBI" id="CHEBI:29105"/>
    </ligand>
</feature>
<accession>A0A9X2FKY0</accession>
<dbReference type="Gene3D" id="3.30.1600.10">
    <property type="entry name" value="SIR2/SIRT2 'Small Domain"/>
    <property type="match status" value="1"/>
</dbReference>
<dbReference type="SUPFAM" id="SSF52467">
    <property type="entry name" value="DHS-like NAD/FAD-binding domain"/>
    <property type="match status" value="1"/>
</dbReference>
<dbReference type="RefSeq" id="WP_253360999.1">
    <property type="nucleotide sequence ID" value="NZ_JAIULA010000015.1"/>
</dbReference>
<evidence type="ECO:0000313" key="7">
    <source>
        <dbReference type="Proteomes" id="UP001139006"/>
    </source>
</evidence>
<dbReference type="PROSITE" id="PS50305">
    <property type="entry name" value="SIRTUIN"/>
    <property type="match status" value="1"/>
</dbReference>
<evidence type="ECO:0000256" key="1">
    <source>
        <dbReference type="ARBA" id="ARBA00012928"/>
    </source>
</evidence>
<dbReference type="InterPro" id="IPR026590">
    <property type="entry name" value="Ssirtuin_cat_dom"/>
</dbReference>
<dbReference type="GO" id="GO:0017136">
    <property type="term" value="F:histone deacetylase activity, NAD-dependent"/>
    <property type="evidence" value="ECO:0007669"/>
    <property type="project" value="TreeGrafter"/>
</dbReference>
<protein>
    <recommendedName>
        <fullName evidence="1">protein acetyllysine N-acetyltransferase</fullName>
        <ecNumber evidence="1">2.3.1.286</ecNumber>
    </recommendedName>
</protein>
<feature type="domain" description="Deacetylase sirtuin-type" evidence="5">
    <location>
        <begin position="1"/>
        <end position="235"/>
    </location>
</feature>
<sequence length="235" mass="26423">MTELNKILNRANKIVFLTGAGVSTASGIPDYRSKNGLYAQKKTPEYLLSHTCLIREPETFYQYVKHNLYYPNSKPNIIHKKMAAFAKAGKAIIITQNIDNLHGQSGVPVDRLVEFHGNLYKIYCQKCHQRVPYQTYLQSMHHQNCGGILRADVVLYEEGIKQENLQKSVLALQQADTIVVCGTSFVVYPFAGLIEYRNSNAKVVAVNKETISLPEKGIMIKGDAVQEFEQVTIKA</sequence>
<organism evidence="6 7">
    <name type="scientific">Ligilactobacillus ubinensis</name>
    <dbReference type="NCBI Taxonomy" id="2876789"/>
    <lineage>
        <taxon>Bacteria</taxon>
        <taxon>Bacillati</taxon>
        <taxon>Bacillota</taxon>
        <taxon>Bacilli</taxon>
        <taxon>Lactobacillales</taxon>
        <taxon>Lactobacillaceae</taxon>
        <taxon>Ligilactobacillus</taxon>
    </lineage>
</organism>
<dbReference type="Pfam" id="PF02146">
    <property type="entry name" value="SIR2"/>
    <property type="match status" value="1"/>
</dbReference>
<dbReference type="EMBL" id="JAIULA010000015">
    <property type="protein sequence ID" value="MCP0887270.1"/>
    <property type="molecule type" value="Genomic_DNA"/>
</dbReference>
<keyword evidence="4" id="KW-0862">Zinc</keyword>
<keyword evidence="2 6" id="KW-0808">Transferase</keyword>
<feature type="active site" description="Proton acceptor" evidence="4">
    <location>
        <position position="116"/>
    </location>
</feature>
<dbReference type="PANTHER" id="PTHR11085">
    <property type="entry name" value="NAD-DEPENDENT PROTEIN DEACYLASE SIRTUIN-5, MITOCHONDRIAL-RELATED"/>
    <property type="match status" value="1"/>
</dbReference>
<dbReference type="InterPro" id="IPR003000">
    <property type="entry name" value="Sirtuin"/>
</dbReference>
<dbReference type="NCBIfam" id="NF001752">
    <property type="entry name" value="PRK00481.1-1"/>
    <property type="match status" value="1"/>
</dbReference>
<evidence type="ECO:0000256" key="2">
    <source>
        <dbReference type="ARBA" id="ARBA00022679"/>
    </source>
</evidence>